<keyword evidence="2" id="KW-1185">Reference proteome</keyword>
<dbReference type="EMBL" id="JAAOAK010000112">
    <property type="protein sequence ID" value="KAF5688930.1"/>
    <property type="molecule type" value="Genomic_DNA"/>
</dbReference>
<sequence length="109" mass="12106">MKTISYVIDPDGDVELVLREPNSHQIIPEIHSDGSSAQGDRPDFQFDNPPATGRYTVFDELYAKPTTVTGTQNAGEDHEPREVLMRVSSKHLSLVSSTFRDLLGCLTVF</sequence>
<name>A0A8H5UED6_9HYPO</name>
<dbReference type="AlphaFoldDB" id="A0A8H5UED6"/>
<reference evidence="1 2" key="1">
    <citation type="submission" date="2020-05" db="EMBL/GenBank/DDBJ databases">
        <title>Identification and distribution of gene clusters putatively required for synthesis of sphingolipid metabolism inhibitors in phylogenetically diverse species of the filamentous fungus Fusarium.</title>
        <authorList>
            <person name="Kim H.-S."/>
            <person name="Busman M."/>
            <person name="Brown D.W."/>
            <person name="Divon H."/>
            <person name="Uhlig S."/>
            <person name="Proctor R.H."/>
        </authorList>
    </citation>
    <scope>NUCLEOTIDE SEQUENCE [LARGE SCALE GENOMIC DNA]</scope>
    <source>
        <strain evidence="1 2">NRRL 25311</strain>
    </source>
</reference>
<accession>A0A8H5UED6</accession>
<evidence type="ECO:0000313" key="1">
    <source>
        <dbReference type="EMBL" id="KAF5688930.1"/>
    </source>
</evidence>
<dbReference type="Proteomes" id="UP000562682">
    <property type="component" value="Unassembled WGS sequence"/>
</dbReference>
<gene>
    <name evidence="1" type="ORF">FDENT_4646</name>
</gene>
<comment type="caution">
    <text evidence="1">The sequence shown here is derived from an EMBL/GenBank/DDBJ whole genome shotgun (WGS) entry which is preliminary data.</text>
</comment>
<organism evidence="1 2">
    <name type="scientific">Fusarium denticulatum</name>
    <dbReference type="NCBI Taxonomy" id="48507"/>
    <lineage>
        <taxon>Eukaryota</taxon>
        <taxon>Fungi</taxon>
        <taxon>Dikarya</taxon>
        <taxon>Ascomycota</taxon>
        <taxon>Pezizomycotina</taxon>
        <taxon>Sordariomycetes</taxon>
        <taxon>Hypocreomycetidae</taxon>
        <taxon>Hypocreales</taxon>
        <taxon>Nectriaceae</taxon>
        <taxon>Fusarium</taxon>
        <taxon>Fusarium fujikuroi species complex</taxon>
    </lineage>
</organism>
<protein>
    <submittedName>
        <fullName evidence="1">Uncharacterized protein</fullName>
    </submittedName>
</protein>
<proteinExistence type="predicted"/>
<evidence type="ECO:0000313" key="2">
    <source>
        <dbReference type="Proteomes" id="UP000562682"/>
    </source>
</evidence>